<evidence type="ECO:0000256" key="4">
    <source>
        <dbReference type="ARBA" id="ARBA00022729"/>
    </source>
</evidence>
<evidence type="ECO:0000313" key="8">
    <source>
        <dbReference type="RefSeq" id="XP_018015278.1"/>
    </source>
</evidence>
<evidence type="ECO:0000256" key="3">
    <source>
        <dbReference type="ARBA" id="ARBA00022525"/>
    </source>
</evidence>
<dbReference type="GeneID" id="108672165"/>
<dbReference type="InterPro" id="IPR004911">
    <property type="entry name" value="Interferon-induced_GILT"/>
</dbReference>
<comment type="subcellular location">
    <subcellularLocation>
        <location evidence="1">Secreted</location>
    </subcellularLocation>
</comment>
<name>A0A8B7NNK5_HYAAZ</name>
<proteinExistence type="inferred from homology"/>
<feature type="signal peptide" evidence="6">
    <location>
        <begin position="1"/>
        <end position="19"/>
    </location>
</feature>
<comment type="similarity">
    <text evidence="2">Belongs to the GILT family.</text>
</comment>
<dbReference type="PANTHER" id="PTHR13234">
    <property type="entry name" value="GAMMA-INTERFERON INDUCIBLE LYSOSOMAL THIOL REDUCTASE GILT"/>
    <property type="match status" value="1"/>
</dbReference>
<dbReference type="KEGG" id="hazt:108672165"/>
<keyword evidence="7" id="KW-1185">Reference proteome</keyword>
<feature type="chain" id="PRO_5034215095" evidence="6">
    <location>
        <begin position="20"/>
        <end position="224"/>
    </location>
</feature>
<evidence type="ECO:0000313" key="7">
    <source>
        <dbReference type="Proteomes" id="UP000694843"/>
    </source>
</evidence>
<keyword evidence="4 6" id="KW-0732">Signal</keyword>
<dbReference type="RefSeq" id="XP_018015278.1">
    <property type="nucleotide sequence ID" value="XM_018159789.2"/>
</dbReference>
<dbReference type="PANTHER" id="PTHR13234:SF8">
    <property type="entry name" value="GAMMA-INTERFERON-INDUCIBLE LYSOSOMAL THIOL REDUCTASE"/>
    <property type="match status" value="1"/>
</dbReference>
<keyword evidence="3" id="KW-0964">Secreted</keyword>
<dbReference type="GO" id="GO:0016671">
    <property type="term" value="F:oxidoreductase activity, acting on a sulfur group of donors, disulfide as acceptor"/>
    <property type="evidence" value="ECO:0007669"/>
    <property type="project" value="InterPro"/>
</dbReference>
<gene>
    <name evidence="8" type="primary">LOC108672165</name>
</gene>
<sequence>MVTMMRLFALVFICTLAAAQVAPPVKVALYYETLCPYSREYFVDQLYPTYELIKDIMDVSLYPFGNAKYEPTAEGGYTFTCQHGDDECRGNMIHACAQKFLPNIDVEMDFVNCLLAADYPPNAGPLCAELVGQDWTPIGACVDSLEGQEALHAVALEQEKLDPTLYFVPWILVDDTFSEDQVTECQTDMLAVTCSHYTGPLPENCIIPIAKSPRTAKVVGVTRQ</sequence>
<evidence type="ECO:0000256" key="2">
    <source>
        <dbReference type="ARBA" id="ARBA00005679"/>
    </source>
</evidence>
<keyword evidence="5" id="KW-0325">Glycoprotein</keyword>
<dbReference type="OMA" id="NSAKACT"/>
<accession>A0A8B7NNK5</accession>
<dbReference type="AlphaFoldDB" id="A0A8B7NNK5"/>
<evidence type="ECO:0000256" key="6">
    <source>
        <dbReference type="SAM" id="SignalP"/>
    </source>
</evidence>
<protein>
    <submittedName>
        <fullName evidence="8">Gamma-interferon-inducible lysosomal thiol reductase</fullName>
    </submittedName>
</protein>
<dbReference type="OrthoDB" id="958254at2759"/>
<dbReference type="Proteomes" id="UP000694843">
    <property type="component" value="Unplaced"/>
</dbReference>
<organism evidence="7 8">
    <name type="scientific">Hyalella azteca</name>
    <name type="common">Amphipod</name>
    <dbReference type="NCBI Taxonomy" id="294128"/>
    <lineage>
        <taxon>Eukaryota</taxon>
        <taxon>Metazoa</taxon>
        <taxon>Ecdysozoa</taxon>
        <taxon>Arthropoda</taxon>
        <taxon>Crustacea</taxon>
        <taxon>Multicrustacea</taxon>
        <taxon>Malacostraca</taxon>
        <taxon>Eumalacostraca</taxon>
        <taxon>Peracarida</taxon>
        <taxon>Amphipoda</taxon>
        <taxon>Senticaudata</taxon>
        <taxon>Talitrida</taxon>
        <taxon>Talitroidea</taxon>
        <taxon>Hyalellidae</taxon>
        <taxon>Hyalella</taxon>
    </lineage>
</organism>
<evidence type="ECO:0000256" key="5">
    <source>
        <dbReference type="ARBA" id="ARBA00023180"/>
    </source>
</evidence>
<dbReference type="Pfam" id="PF03227">
    <property type="entry name" value="GILT"/>
    <property type="match status" value="1"/>
</dbReference>
<dbReference type="GO" id="GO:0005576">
    <property type="term" value="C:extracellular region"/>
    <property type="evidence" value="ECO:0007669"/>
    <property type="project" value="UniProtKB-SubCell"/>
</dbReference>
<evidence type="ECO:0000256" key="1">
    <source>
        <dbReference type="ARBA" id="ARBA00004613"/>
    </source>
</evidence>
<reference evidence="8" key="1">
    <citation type="submission" date="2025-08" db="UniProtKB">
        <authorList>
            <consortium name="RefSeq"/>
        </authorList>
    </citation>
    <scope>IDENTIFICATION</scope>
    <source>
        <tissue evidence="8">Whole organism</tissue>
    </source>
</reference>